<dbReference type="InterPro" id="IPR019826">
    <property type="entry name" value="Carboxylesterase_B_AS"/>
</dbReference>
<evidence type="ECO:0000256" key="1">
    <source>
        <dbReference type="ARBA" id="ARBA00005964"/>
    </source>
</evidence>
<comment type="similarity">
    <text evidence="1 3">Belongs to the type-B carboxylesterase/lipase family.</text>
</comment>
<protein>
    <recommendedName>
        <fullName evidence="3">Carboxylic ester hydrolase</fullName>
        <ecNumber evidence="3">3.1.1.-</ecNumber>
    </recommendedName>
</protein>
<name>A0ABT6N178_9SPHN</name>
<dbReference type="RefSeq" id="WP_281044110.1">
    <property type="nucleotide sequence ID" value="NZ_JARYGZ010000001.1"/>
</dbReference>
<sequence>MGEALATVAEGGLKGVSEGGVRRFLGVPYAASPLGERRFAAPQPYPAWEGVRDVSSPGPTAPQAKTPAFPGLDIVPLIGAGWREGDDFLQANIWAPEDAIAAPVMVFIHGGAFVGGSNDAQVTDGTAFARSGVVLVSINYRLGVEGWLALPGAPTNLGLRDQIAALRWVQKNIAAFGGDPANITVFGESAGAMSIGCLIASPLAKGLFRRAIVESGHGSMVRPIAVARRATAKLAKLAGVTPDVDGFATLSPAQWIPHQQTVQAPTTRIDLRDGQGREPAYGLSRFLPVFGDDVLPEHPLDALAKGAGAEVELLIGTNAEEMNLYFVPTGVKARIGRLLAWFILRGKVPKARAILKAYGMGRRKAGDAFTEALSDLVFRQPARAFAAAHRGRTHFYELGWRSPIFGGELGACHAIDLPFVFDTIACCTGEEGFVGPRPPADLAKRIHAIWVGFARDGGLAWPEYSADKPWVRRLEQDEATTEAPLPAAPYCS</sequence>
<reference evidence="5" key="1">
    <citation type="submission" date="2023-04" db="EMBL/GenBank/DDBJ databases">
        <title>Sphingomonas sp. MAHUQ-71 isolated from rice field.</title>
        <authorList>
            <person name="Huq M.A."/>
        </authorList>
    </citation>
    <scope>NUCLEOTIDE SEQUENCE</scope>
    <source>
        <strain evidence="5">MAHUQ-71</strain>
    </source>
</reference>
<dbReference type="EMBL" id="JARYGZ010000001">
    <property type="protein sequence ID" value="MDH7638833.1"/>
    <property type="molecule type" value="Genomic_DNA"/>
</dbReference>
<proteinExistence type="inferred from homology"/>
<dbReference type="PROSITE" id="PS00122">
    <property type="entry name" value="CARBOXYLESTERASE_B_1"/>
    <property type="match status" value="1"/>
</dbReference>
<dbReference type="InterPro" id="IPR002018">
    <property type="entry name" value="CarbesteraseB"/>
</dbReference>
<gene>
    <name evidence="5" type="ORF">QGN17_08830</name>
</gene>
<evidence type="ECO:0000256" key="2">
    <source>
        <dbReference type="ARBA" id="ARBA00022801"/>
    </source>
</evidence>
<dbReference type="EC" id="3.1.1.-" evidence="3"/>
<dbReference type="SUPFAM" id="SSF53474">
    <property type="entry name" value="alpha/beta-Hydrolases"/>
    <property type="match status" value="1"/>
</dbReference>
<evidence type="ECO:0000259" key="4">
    <source>
        <dbReference type="Pfam" id="PF00135"/>
    </source>
</evidence>
<evidence type="ECO:0000256" key="3">
    <source>
        <dbReference type="RuleBase" id="RU361235"/>
    </source>
</evidence>
<dbReference type="PANTHER" id="PTHR43142">
    <property type="entry name" value="CARBOXYLIC ESTER HYDROLASE"/>
    <property type="match status" value="1"/>
</dbReference>
<dbReference type="PANTHER" id="PTHR43142:SF1">
    <property type="entry name" value="CARBOXYLIC ESTER HYDROLASE"/>
    <property type="match status" value="1"/>
</dbReference>
<comment type="caution">
    <text evidence="5">The sequence shown here is derived from an EMBL/GenBank/DDBJ whole genome shotgun (WGS) entry which is preliminary data.</text>
</comment>
<feature type="domain" description="Carboxylesterase type B" evidence="4">
    <location>
        <begin position="9"/>
        <end position="472"/>
    </location>
</feature>
<dbReference type="Proteomes" id="UP001160625">
    <property type="component" value="Unassembled WGS sequence"/>
</dbReference>
<accession>A0ABT6N178</accession>
<evidence type="ECO:0000313" key="6">
    <source>
        <dbReference type="Proteomes" id="UP001160625"/>
    </source>
</evidence>
<keyword evidence="2 3" id="KW-0378">Hydrolase</keyword>
<dbReference type="InterPro" id="IPR029058">
    <property type="entry name" value="AB_hydrolase_fold"/>
</dbReference>
<keyword evidence="6" id="KW-1185">Reference proteome</keyword>
<dbReference type="Pfam" id="PF00135">
    <property type="entry name" value="COesterase"/>
    <property type="match status" value="1"/>
</dbReference>
<evidence type="ECO:0000313" key="5">
    <source>
        <dbReference type="EMBL" id="MDH7638833.1"/>
    </source>
</evidence>
<organism evidence="5 6">
    <name type="scientific">Sphingomonas oryzagri</name>
    <dbReference type="NCBI Taxonomy" id="3042314"/>
    <lineage>
        <taxon>Bacteria</taxon>
        <taxon>Pseudomonadati</taxon>
        <taxon>Pseudomonadota</taxon>
        <taxon>Alphaproteobacteria</taxon>
        <taxon>Sphingomonadales</taxon>
        <taxon>Sphingomonadaceae</taxon>
        <taxon>Sphingomonas</taxon>
    </lineage>
</organism>
<dbReference type="Gene3D" id="3.40.50.1820">
    <property type="entry name" value="alpha/beta hydrolase"/>
    <property type="match status" value="1"/>
</dbReference>